<sequence length="60" mass="6239">MHQRRAGDIRAALVWINAWQQGGVNATYEPWGLSGVGAAGADASFDAATRPVSVLLAATD</sequence>
<protein>
    <submittedName>
        <fullName evidence="1">Aldehyde dehydrogenase</fullName>
    </submittedName>
</protein>
<accession>A0A7X5WWD2</accession>
<dbReference type="AlphaFoldDB" id="A0A7X5WWD2"/>
<comment type="caution">
    <text evidence="1">The sequence shown here is derived from an EMBL/GenBank/DDBJ whole genome shotgun (WGS) entry which is preliminary data.</text>
</comment>
<evidence type="ECO:0000313" key="2">
    <source>
        <dbReference type="Proteomes" id="UP000536624"/>
    </source>
</evidence>
<evidence type="ECO:0000313" key="1">
    <source>
        <dbReference type="EMBL" id="NIY62223.1"/>
    </source>
</evidence>
<organism evidence="1 2">
    <name type="scientific">Streptomyces malaysiensis</name>
    <dbReference type="NCBI Taxonomy" id="92644"/>
    <lineage>
        <taxon>Bacteria</taxon>
        <taxon>Bacillati</taxon>
        <taxon>Actinomycetota</taxon>
        <taxon>Actinomycetes</taxon>
        <taxon>Kitasatosporales</taxon>
        <taxon>Streptomycetaceae</taxon>
        <taxon>Streptomyces</taxon>
        <taxon>Streptomyces violaceusniger group</taxon>
    </lineage>
</organism>
<name>A0A7X5WWD2_STRMQ</name>
<reference evidence="1 2" key="1">
    <citation type="submission" date="2020-02" db="EMBL/GenBank/DDBJ databases">
        <title>Streptomyces malaysiensis DSM14702 (JHCC583434, PFL_A843) Genome sequencing and assembly.</title>
        <authorList>
            <person name="Samborskyy M."/>
        </authorList>
    </citation>
    <scope>NUCLEOTIDE SEQUENCE [LARGE SCALE GENOMIC DNA]</scope>
    <source>
        <strain evidence="1 2">DSM 14702</strain>
    </source>
</reference>
<gene>
    <name evidence="1" type="ORF">SMALB_0125</name>
</gene>
<dbReference type="EMBL" id="JAALLH010000001">
    <property type="protein sequence ID" value="NIY62223.1"/>
    <property type="molecule type" value="Genomic_DNA"/>
</dbReference>
<proteinExistence type="predicted"/>
<dbReference type="Proteomes" id="UP000536624">
    <property type="component" value="Unassembled WGS sequence"/>
</dbReference>